<feature type="region of interest" description="Disordered" evidence="1">
    <location>
        <begin position="197"/>
        <end position="228"/>
    </location>
</feature>
<dbReference type="Proteomes" id="UP000297245">
    <property type="component" value="Unassembled WGS sequence"/>
</dbReference>
<accession>A0A4S8LAJ1</accession>
<protein>
    <submittedName>
        <fullName evidence="2">Uncharacterized protein</fullName>
    </submittedName>
</protein>
<evidence type="ECO:0000313" key="2">
    <source>
        <dbReference type="EMBL" id="THU85817.1"/>
    </source>
</evidence>
<organism evidence="2 3">
    <name type="scientific">Dendrothele bispora (strain CBS 962.96)</name>
    <dbReference type="NCBI Taxonomy" id="1314807"/>
    <lineage>
        <taxon>Eukaryota</taxon>
        <taxon>Fungi</taxon>
        <taxon>Dikarya</taxon>
        <taxon>Basidiomycota</taxon>
        <taxon>Agaricomycotina</taxon>
        <taxon>Agaricomycetes</taxon>
        <taxon>Agaricomycetidae</taxon>
        <taxon>Agaricales</taxon>
        <taxon>Agaricales incertae sedis</taxon>
        <taxon>Dendrothele</taxon>
    </lineage>
</organism>
<proteinExistence type="predicted"/>
<sequence>MTPSTISREPLAESDTDGFFWKSFGSEVGVKWFLWSPVMILKTMLVPKVARWTVTSALNLLLIRSDSRDRGLLGLQAHTNKSRCNVLSVGLGPDDARKMALKPGLRARRIQRTASIVTVQEIQGSPAVVSTITSYREAPESMVLALPVLTVEGRAEAIRLSQELRTRETLTSGNASTTSPRGWSRYDIWRPKTATLGPKYNDPGPISLLDQQEGKTGGSGTLRPRKRRSETETWSKMIALEVLAPLKALFYRFLFICLEDAFSNACFWKKSSCAFFKVYESTNSIYDSHYSFHAKGKRIMRFLKAEEGIGDGFKSVLRGAKDDTKVLAAAEEKAFHYAALPLLSSFPGKPQYNLLSLLFTRPRRRRVPYSSRNGNPPEIERQKRKKKQACYAGNPKRQLETRKKKEWELKFWGELAKVGSVAVLWFARIVGVWKVQYDSSREGPGCIPQIQWSNCTSSTSTAGVAKEELEASAKRSSEFYPIAAIGTGQGLCIYHEQRVDGPYFSKKSSH</sequence>
<keyword evidence="3" id="KW-1185">Reference proteome</keyword>
<feature type="region of interest" description="Disordered" evidence="1">
    <location>
        <begin position="367"/>
        <end position="397"/>
    </location>
</feature>
<dbReference type="AlphaFoldDB" id="A0A4S8LAJ1"/>
<reference evidence="2 3" key="1">
    <citation type="journal article" date="2019" name="Nat. Ecol. Evol.">
        <title>Megaphylogeny resolves global patterns of mushroom evolution.</title>
        <authorList>
            <person name="Varga T."/>
            <person name="Krizsan K."/>
            <person name="Foldi C."/>
            <person name="Dima B."/>
            <person name="Sanchez-Garcia M."/>
            <person name="Sanchez-Ramirez S."/>
            <person name="Szollosi G.J."/>
            <person name="Szarkandi J.G."/>
            <person name="Papp V."/>
            <person name="Albert L."/>
            <person name="Andreopoulos W."/>
            <person name="Angelini C."/>
            <person name="Antonin V."/>
            <person name="Barry K.W."/>
            <person name="Bougher N.L."/>
            <person name="Buchanan P."/>
            <person name="Buyck B."/>
            <person name="Bense V."/>
            <person name="Catcheside P."/>
            <person name="Chovatia M."/>
            <person name="Cooper J."/>
            <person name="Damon W."/>
            <person name="Desjardin D."/>
            <person name="Finy P."/>
            <person name="Geml J."/>
            <person name="Haridas S."/>
            <person name="Hughes K."/>
            <person name="Justo A."/>
            <person name="Karasinski D."/>
            <person name="Kautmanova I."/>
            <person name="Kiss B."/>
            <person name="Kocsube S."/>
            <person name="Kotiranta H."/>
            <person name="LaButti K.M."/>
            <person name="Lechner B.E."/>
            <person name="Liimatainen K."/>
            <person name="Lipzen A."/>
            <person name="Lukacs Z."/>
            <person name="Mihaltcheva S."/>
            <person name="Morgado L.N."/>
            <person name="Niskanen T."/>
            <person name="Noordeloos M.E."/>
            <person name="Ohm R.A."/>
            <person name="Ortiz-Santana B."/>
            <person name="Ovrebo C."/>
            <person name="Racz N."/>
            <person name="Riley R."/>
            <person name="Savchenko A."/>
            <person name="Shiryaev A."/>
            <person name="Soop K."/>
            <person name="Spirin V."/>
            <person name="Szebenyi C."/>
            <person name="Tomsovsky M."/>
            <person name="Tulloss R.E."/>
            <person name="Uehling J."/>
            <person name="Grigoriev I.V."/>
            <person name="Vagvolgyi C."/>
            <person name="Papp T."/>
            <person name="Martin F.M."/>
            <person name="Miettinen O."/>
            <person name="Hibbett D.S."/>
            <person name="Nagy L.G."/>
        </authorList>
    </citation>
    <scope>NUCLEOTIDE SEQUENCE [LARGE SCALE GENOMIC DNA]</scope>
    <source>
        <strain evidence="2 3">CBS 962.96</strain>
    </source>
</reference>
<evidence type="ECO:0000256" key="1">
    <source>
        <dbReference type="SAM" id="MobiDB-lite"/>
    </source>
</evidence>
<evidence type="ECO:0000313" key="3">
    <source>
        <dbReference type="Proteomes" id="UP000297245"/>
    </source>
</evidence>
<gene>
    <name evidence="2" type="ORF">K435DRAFT_843094</name>
</gene>
<dbReference type="EMBL" id="ML179527">
    <property type="protein sequence ID" value="THU85817.1"/>
    <property type="molecule type" value="Genomic_DNA"/>
</dbReference>
<name>A0A4S8LAJ1_DENBC</name>